<dbReference type="PROSITE" id="PS50808">
    <property type="entry name" value="ZF_BED"/>
    <property type="match status" value="1"/>
</dbReference>
<dbReference type="AlphaFoldDB" id="A0AAU9TMX5"/>
<comment type="caution">
    <text evidence="6">The sequence shown here is derived from an EMBL/GenBank/DDBJ whole genome shotgun (WGS) entry which is preliminary data.</text>
</comment>
<organism evidence="6 7">
    <name type="scientific">Euphydryas editha</name>
    <name type="common">Edith's checkerspot</name>
    <dbReference type="NCBI Taxonomy" id="104508"/>
    <lineage>
        <taxon>Eukaryota</taxon>
        <taxon>Metazoa</taxon>
        <taxon>Ecdysozoa</taxon>
        <taxon>Arthropoda</taxon>
        <taxon>Hexapoda</taxon>
        <taxon>Insecta</taxon>
        <taxon>Pterygota</taxon>
        <taxon>Neoptera</taxon>
        <taxon>Endopterygota</taxon>
        <taxon>Lepidoptera</taxon>
        <taxon>Glossata</taxon>
        <taxon>Ditrysia</taxon>
        <taxon>Papilionoidea</taxon>
        <taxon>Nymphalidae</taxon>
        <taxon>Nymphalinae</taxon>
        <taxon>Euphydryas</taxon>
    </lineage>
</organism>
<feature type="domain" description="BED-type" evidence="5">
    <location>
        <begin position="3"/>
        <end position="53"/>
    </location>
</feature>
<dbReference type="Pfam" id="PF02892">
    <property type="entry name" value="zf-BED"/>
    <property type="match status" value="1"/>
</dbReference>
<dbReference type="SMART" id="SM00614">
    <property type="entry name" value="ZnF_BED"/>
    <property type="match status" value="1"/>
</dbReference>
<keyword evidence="2 4" id="KW-0863">Zinc-finger</keyword>
<dbReference type="GO" id="GO:0008270">
    <property type="term" value="F:zinc ion binding"/>
    <property type="evidence" value="ECO:0007669"/>
    <property type="project" value="UniProtKB-KW"/>
</dbReference>
<evidence type="ECO:0000256" key="3">
    <source>
        <dbReference type="ARBA" id="ARBA00022833"/>
    </source>
</evidence>
<name>A0AAU9TMX5_EUPED</name>
<dbReference type="InterPro" id="IPR036236">
    <property type="entry name" value="Znf_C2H2_sf"/>
</dbReference>
<keyword evidence="1" id="KW-0479">Metal-binding</keyword>
<proteinExistence type="predicted"/>
<dbReference type="Proteomes" id="UP001153954">
    <property type="component" value="Unassembled WGS sequence"/>
</dbReference>
<reference evidence="6" key="1">
    <citation type="submission" date="2022-03" db="EMBL/GenBank/DDBJ databases">
        <authorList>
            <person name="Tunstrom K."/>
        </authorList>
    </citation>
    <scope>NUCLEOTIDE SEQUENCE</scope>
</reference>
<dbReference type="EMBL" id="CAKOGL010000007">
    <property type="protein sequence ID" value="CAH2088333.1"/>
    <property type="molecule type" value="Genomic_DNA"/>
</dbReference>
<dbReference type="SUPFAM" id="SSF57667">
    <property type="entry name" value="beta-beta-alpha zinc fingers"/>
    <property type="match status" value="1"/>
</dbReference>
<keyword evidence="3" id="KW-0862">Zinc</keyword>
<keyword evidence="7" id="KW-1185">Reference proteome</keyword>
<evidence type="ECO:0000313" key="7">
    <source>
        <dbReference type="Proteomes" id="UP001153954"/>
    </source>
</evidence>
<sequence length="85" mass="9706">MAPNKSVAWEFFVKNNENKVKCKFCSSEYKYTGNTTTLINHVKKKHLVQYSEAIGQNLPCNRIENSVPEQSSTTQLAQNDLNLLQ</sequence>
<evidence type="ECO:0000313" key="6">
    <source>
        <dbReference type="EMBL" id="CAH2088333.1"/>
    </source>
</evidence>
<evidence type="ECO:0000256" key="1">
    <source>
        <dbReference type="ARBA" id="ARBA00022723"/>
    </source>
</evidence>
<protein>
    <recommendedName>
        <fullName evidence="5">BED-type domain-containing protein</fullName>
    </recommendedName>
</protein>
<evidence type="ECO:0000256" key="4">
    <source>
        <dbReference type="PROSITE-ProRule" id="PRU00027"/>
    </source>
</evidence>
<evidence type="ECO:0000259" key="5">
    <source>
        <dbReference type="PROSITE" id="PS50808"/>
    </source>
</evidence>
<accession>A0AAU9TMX5</accession>
<gene>
    <name evidence="6" type="ORF">EEDITHA_LOCUS4502</name>
</gene>
<evidence type="ECO:0000256" key="2">
    <source>
        <dbReference type="ARBA" id="ARBA00022771"/>
    </source>
</evidence>
<dbReference type="InterPro" id="IPR003656">
    <property type="entry name" value="Znf_BED"/>
</dbReference>
<dbReference type="GO" id="GO:0003677">
    <property type="term" value="F:DNA binding"/>
    <property type="evidence" value="ECO:0007669"/>
    <property type="project" value="InterPro"/>
</dbReference>